<dbReference type="OrthoDB" id="7996803at2"/>
<evidence type="ECO:0008006" key="3">
    <source>
        <dbReference type="Google" id="ProtNLM"/>
    </source>
</evidence>
<reference evidence="1 2" key="2">
    <citation type="submission" date="2019-02" db="EMBL/GenBank/DDBJ databases">
        <title>'Lichenibacterium ramalinii' gen. nov. sp. nov., 'Lichenibacterium minor' gen. nov. sp. nov.</title>
        <authorList>
            <person name="Pankratov T."/>
        </authorList>
    </citation>
    <scope>NUCLEOTIDE SEQUENCE [LARGE SCALE GENOMIC DNA]</scope>
    <source>
        <strain evidence="1 2">RmlP001</strain>
    </source>
</reference>
<dbReference type="AlphaFoldDB" id="A0A4Q2R7E4"/>
<dbReference type="EMBL" id="QYBC01000049">
    <property type="protein sequence ID" value="RYB01320.1"/>
    <property type="molecule type" value="Genomic_DNA"/>
</dbReference>
<keyword evidence="2" id="KW-1185">Reference proteome</keyword>
<evidence type="ECO:0000313" key="1">
    <source>
        <dbReference type="EMBL" id="RYB01320.1"/>
    </source>
</evidence>
<name>A0A4Q2R7E4_9HYPH</name>
<gene>
    <name evidence="1" type="ORF">D3272_26725</name>
</gene>
<dbReference type="Proteomes" id="UP000289411">
    <property type="component" value="Unassembled WGS sequence"/>
</dbReference>
<reference evidence="1 2" key="1">
    <citation type="submission" date="2018-09" db="EMBL/GenBank/DDBJ databases">
        <authorList>
            <person name="Grouzdev D.S."/>
            <person name="Krutkina M.S."/>
        </authorList>
    </citation>
    <scope>NUCLEOTIDE SEQUENCE [LARGE SCALE GENOMIC DNA]</scope>
    <source>
        <strain evidence="1 2">RmlP001</strain>
    </source>
</reference>
<organism evidence="1 2">
    <name type="scientific">Lichenibacterium ramalinae</name>
    <dbReference type="NCBI Taxonomy" id="2316527"/>
    <lineage>
        <taxon>Bacteria</taxon>
        <taxon>Pseudomonadati</taxon>
        <taxon>Pseudomonadota</taxon>
        <taxon>Alphaproteobacteria</taxon>
        <taxon>Hyphomicrobiales</taxon>
        <taxon>Lichenihabitantaceae</taxon>
        <taxon>Lichenibacterium</taxon>
    </lineage>
</organism>
<accession>A0A4Q2R7E4</accession>
<sequence>MKVPSQRLTIELDPDLVATLRHAAAAVGTTPEALAAEAVAQAYEVGLRHRVLVERIEAVDAQIAAIARFVEEATAPADGGGIDLERLCRYPRKPK</sequence>
<evidence type="ECO:0000313" key="2">
    <source>
        <dbReference type="Proteomes" id="UP000289411"/>
    </source>
</evidence>
<proteinExistence type="predicted"/>
<protein>
    <recommendedName>
        <fullName evidence="3">Ribbon-helix-helix protein, CopG family</fullName>
    </recommendedName>
</protein>
<comment type="caution">
    <text evidence="1">The sequence shown here is derived from an EMBL/GenBank/DDBJ whole genome shotgun (WGS) entry which is preliminary data.</text>
</comment>